<accession>A0A1Q9EX49</accession>
<evidence type="ECO:0000313" key="1">
    <source>
        <dbReference type="EMBL" id="OLQ12016.1"/>
    </source>
</evidence>
<reference evidence="1 2" key="1">
    <citation type="submission" date="2016-02" db="EMBL/GenBank/DDBJ databases">
        <title>Genome analysis of coral dinoflagellate symbionts highlights evolutionary adaptations to a symbiotic lifestyle.</title>
        <authorList>
            <person name="Aranda M."/>
            <person name="Li Y."/>
            <person name="Liew Y.J."/>
            <person name="Baumgarten S."/>
            <person name="Simakov O."/>
            <person name="Wilson M."/>
            <person name="Piel J."/>
            <person name="Ashoor H."/>
            <person name="Bougouffa S."/>
            <person name="Bajic V.B."/>
            <person name="Ryu T."/>
            <person name="Ravasi T."/>
            <person name="Bayer T."/>
            <person name="Micklem G."/>
            <person name="Kim H."/>
            <person name="Bhak J."/>
            <person name="Lajeunesse T.C."/>
            <person name="Voolstra C.R."/>
        </authorList>
    </citation>
    <scope>NUCLEOTIDE SEQUENCE [LARGE SCALE GENOMIC DNA]</scope>
    <source>
        <strain evidence="1 2">CCMP2467</strain>
    </source>
</reference>
<sequence length="146" mass="16017">MEPSSTFRSRSSTYSVGGMEADNVTAFDGYVAVNATLKALRAQRVAREAERNWERPEMLYLAGESSPALRLCSVPGLHLGARVWSSGQALAEAVAQGRCPELRGARCLELGAGLDWIPRYGSLPVFEMLDCADAPDFDPMFRIFEQ</sequence>
<evidence type="ECO:0000313" key="2">
    <source>
        <dbReference type="Proteomes" id="UP000186817"/>
    </source>
</evidence>
<protein>
    <submittedName>
        <fullName evidence="1">Uncharacterized protein</fullName>
    </submittedName>
</protein>
<proteinExistence type="predicted"/>
<dbReference type="Proteomes" id="UP000186817">
    <property type="component" value="Unassembled WGS sequence"/>
</dbReference>
<gene>
    <name evidence="1" type="ORF">AK812_SmicGene4126</name>
</gene>
<dbReference type="InterPro" id="IPR029063">
    <property type="entry name" value="SAM-dependent_MTases_sf"/>
</dbReference>
<dbReference type="Gene3D" id="3.40.50.150">
    <property type="entry name" value="Vaccinia Virus protein VP39"/>
    <property type="match status" value="1"/>
</dbReference>
<comment type="caution">
    <text evidence="1">The sequence shown here is derived from an EMBL/GenBank/DDBJ whole genome shotgun (WGS) entry which is preliminary data.</text>
</comment>
<dbReference type="AlphaFoldDB" id="A0A1Q9EX49"/>
<dbReference type="OrthoDB" id="10274922at2759"/>
<keyword evidence="2" id="KW-1185">Reference proteome</keyword>
<name>A0A1Q9EX49_SYMMI</name>
<dbReference type="EMBL" id="LSRX01000050">
    <property type="protein sequence ID" value="OLQ12016.1"/>
    <property type="molecule type" value="Genomic_DNA"/>
</dbReference>
<organism evidence="1 2">
    <name type="scientific">Symbiodinium microadriaticum</name>
    <name type="common">Dinoflagellate</name>
    <name type="synonym">Zooxanthella microadriatica</name>
    <dbReference type="NCBI Taxonomy" id="2951"/>
    <lineage>
        <taxon>Eukaryota</taxon>
        <taxon>Sar</taxon>
        <taxon>Alveolata</taxon>
        <taxon>Dinophyceae</taxon>
        <taxon>Suessiales</taxon>
        <taxon>Symbiodiniaceae</taxon>
        <taxon>Symbiodinium</taxon>
    </lineage>
</organism>